<dbReference type="OrthoDB" id="6603874at2759"/>
<reference evidence="1 2" key="1">
    <citation type="submission" date="2019-08" db="EMBL/GenBank/DDBJ databases">
        <title>Whole genome of Aphis craccivora.</title>
        <authorList>
            <person name="Voronova N.V."/>
            <person name="Shulinski R.S."/>
            <person name="Bandarenka Y.V."/>
            <person name="Zhorov D.G."/>
            <person name="Warner D."/>
        </authorList>
    </citation>
    <scope>NUCLEOTIDE SEQUENCE [LARGE SCALE GENOMIC DNA]</scope>
    <source>
        <strain evidence="1">180601</strain>
        <tissue evidence="1">Whole Body</tissue>
    </source>
</reference>
<dbReference type="EMBL" id="VUJU01005874">
    <property type="protein sequence ID" value="KAF0750041.1"/>
    <property type="molecule type" value="Genomic_DNA"/>
</dbReference>
<organism evidence="1 2">
    <name type="scientific">Aphis craccivora</name>
    <name type="common">Cowpea aphid</name>
    <dbReference type="NCBI Taxonomy" id="307492"/>
    <lineage>
        <taxon>Eukaryota</taxon>
        <taxon>Metazoa</taxon>
        <taxon>Ecdysozoa</taxon>
        <taxon>Arthropoda</taxon>
        <taxon>Hexapoda</taxon>
        <taxon>Insecta</taxon>
        <taxon>Pterygota</taxon>
        <taxon>Neoptera</taxon>
        <taxon>Paraneoptera</taxon>
        <taxon>Hemiptera</taxon>
        <taxon>Sternorrhyncha</taxon>
        <taxon>Aphidomorpha</taxon>
        <taxon>Aphidoidea</taxon>
        <taxon>Aphididae</taxon>
        <taxon>Aphidini</taxon>
        <taxon>Aphis</taxon>
        <taxon>Aphis</taxon>
    </lineage>
</organism>
<sequence length="80" mass="9294">MHVFLFICYGLMEQILRSIIGCGVLLINYMHSIRLNNLHFHNHIDATCCKVLKSLGFLKRICNEFKLITPLKALYCALIR</sequence>
<protein>
    <submittedName>
        <fullName evidence="1">Uncharacterized protein</fullName>
    </submittedName>
</protein>
<comment type="caution">
    <text evidence="1">The sequence shown here is derived from an EMBL/GenBank/DDBJ whole genome shotgun (WGS) entry which is preliminary data.</text>
</comment>
<keyword evidence="2" id="KW-1185">Reference proteome</keyword>
<name>A0A6G0Y6Q2_APHCR</name>
<evidence type="ECO:0000313" key="1">
    <source>
        <dbReference type="EMBL" id="KAF0750041.1"/>
    </source>
</evidence>
<dbReference type="Proteomes" id="UP000478052">
    <property type="component" value="Unassembled WGS sequence"/>
</dbReference>
<evidence type="ECO:0000313" key="2">
    <source>
        <dbReference type="Proteomes" id="UP000478052"/>
    </source>
</evidence>
<proteinExistence type="predicted"/>
<dbReference type="AlphaFoldDB" id="A0A6G0Y6Q2"/>
<accession>A0A6G0Y6Q2</accession>
<gene>
    <name evidence="1" type="ORF">FWK35_00025954</name>
</gene>